<dbReference type="Proteomes" id="UP001242288">
    <property type="component" value="Unassembled WGS sequence"/>
</dbReference>
<proteinExistence type="predicted"/>
<reference evidence="2" key="1">
    <citation type="submission" date="2022-06" db="EMBL/GenBank/DDBJ databases">
        <title>PHB producers.</title>
        <authorList>
            <person name="Besaury L."/>
        </authorList>
    </citation>
    <scope>NUCLEOTIDE SEQUENCE</scope>
    <source>
        <strain evidence="2 3">SEWS6</strain>
    </source>
</reference>
<accession>A0AAP5BL23</accession>
<dbReference type="EMBL" id="JAPKHW010000062">
    <property type="protein sequence ID" value="MCX4151743.1"/>
    <property type="molecule type" value="Genomic_DNA"/>
</dbReference>
<organism evidence="2 4">
    <name type="scientific">Paraburkholderia madseniana</name>
    <dbReference type="NCBI Taxonomy" id="2599607"/>
    <lineage>
        <taxon>Bacteria</taxon>
        <taxon>Pseudomonadati</taxon>
        <taxon>Pseudomonadota</taxon>
        <taxon>Betaproteobacteria</taxon>
        <taxon>Burkholderiales</taxon>
        <taxon>Burkholderiaceae</taxon>
        <taxon>Paraburkholderia</taxon>
    </lineage>
</organism>
<evidence type="ECO:0000313" key="2">
    <source>
        <dbReference type="EMBL" id="MDQ6413553.1"/>
    </source>
</evidence>
<protein>
    <submittedName>
        <fullName evidence="2">Uncharacterized protein</fullName>
    </submittedName>
</protein>
<evidence type="ECO:0000313" key="4">
    <source>
        <dbReference type="Proteomes" id="UP001242288"/>
    </source>
</evidence>
<dbReference type="Proteomes" id="UP001209412">
    <property type="component" value="Unassembled WGS sequence"/>
</dbReference>
<name>A0AAP5BL23_9BURK</name>
<sequence length="68" mass="7609">MKRLEYRLCKDRHGAALVTLDSAMGNGQDFYPANLRTLANALLQIADAAEQTKLGKHEHWKSGVIELE</sequence>
<comment type="caution">
    <text evidence="2">The sequence shown here is derived from an EMBL/GenBank/DDBJ whole genome shotgun (WGS) entry which is preliminary data.</text>
</comment>
<evidence type="ECO:0000313" key="3">
    <source>
        <dbReference type="Proteomes" id="UP001209412"/>
    </source>
</evidence>
<gene>
    <name evidence="2" type="ORF">NIE36_41240</name>
    <name evidence="1" type="ORF">OSB80_41350</name>
</gene>
<keyword evidence="3" id="KW-1185">Reference proteome</keyword>
<dbReference type="EMBL" id="JAMXWF010000062">
    <property type="protein sequence ID" value="MDQ6413553.1"/>
    <property type="molecule type" value="Genomic_DNA"/>
</dbReference>
<evidence type="ECO:0000313" key="1">
    <source>
        <dbReference type="EMBL" id="MCX4151743.1"/>
    </source>
</evidence>
<dbReference type="RefSeq" id="WP_266261872.1">
    <property type="nucleotide sequence ID" value="NZ_JAMXWF010000062.1"/>
</dbReference>
<dbReference type="AlphaFoldDB" id="A0AAP5BL23"/>